<name>A0A383R6X3_PAEAL</name>
<gene>
    <name evidence="10" type="ORF">PBLR_10696</name>
</gene>
<comment type="similarity">
    <text evidence="2">Belongs to the UPF0702 family.</text>
</comment>
<dbReference type="Pfam" id="PF04239">
    <property type="entry name" value="DUF421"/>
    <property type="match status" value="1"/>
</dbReference>
<dbReference type="EMBL" id="LS992241">
    <property type="protein sequence ID" value="SYX82274.1"/>
    <property type="molecule type" value="Genomic_DNA"/>
</dbReference>
<keyword evidence="4 8" id="KW-0812">Transmembrane</keyword>
<evidence type="ECO:0000256" key="6">
    <source>
        <dbReference type="ARBA" id="ARBA00023136"/>
    </source>
</evidence>
<feature type="region of interest" description="Disordered" evidence="7">
    <location>
        <begin position="148"/>
        <end position="181"/>
    </location>
</feature>
<dbReference type="Gene3D" id="3.30.240.20">
    <property type="entry name" value="bsu07140 like domains"/>
    <property type="match status" value="2"/>
</dbReference>
<evidence type="ECO:0000256" key="7">
    <source>
        <dbReference type="SAM" id="MobiDB-lite"/>
    </source>
</evidence>
<evidence type="ECO:0000313" key="11">
    <source>
        <dbReference type="Proteomes" id="UP000304148"/>
    </source>
</evidence>
<evidence type="ECO:0000256" key="2">
    <source>
        <dbReference type="ARBA" id="ARBA00006448"/>
    </source>
</evidence>
<dbReference type="Proteomes" id="UP000304148">
    <property type="component" value="Chromosome"/>
</dbReference>
<evidence type="ECO:0000256" key="1">
    <source>
        <dbReference type="ARBA" id="ARBA00004651"/>
    </source>
</evidence>
<dbReference type="InterPro" id="IPR007353">
    <property type="entry name" value="DUF421"/>
</dbReference>
<feature type="compositionally biased region" description="Polar residues" evidence="7">
    <location>
        <begin position="154"/>
        <end position="163"/>
    </location>
</feature>
<protein>
    <recommendedName>
        <fullName evidence="9">YetF C-terminal domain-containing protein</fullName>
    </recommendedName>
</protein>
<sequence length="255" mass="28795">MGLWTVVFRTVLMYFAVLIVLRVMGKREIGKLSVFDLVISIMIADIAVMTIDDSERPILVEFAPIIVLLVIQVTLAFVTLKSTKMREVFDGTPSIIIANGVLQQDVMKKQRYNLDDLMLQLRGQGIDNINDVTYAILESTGELSVFKASEEKPNQNSSGSNAGKQEGQKESKLKPSNTQPALPEAHQYQFTSLPLPLIMEGKVQDQNLLSIDKTRFWLKNQIQQKGVYDFKQVFFCSIDHKGHIYVNSNPSELKR</sequence>
<feature type="transmembrane region" description="Helical" evidence="8">
    <location>
        <begin position="32"/>
        <end position="51"/>
    </location>
</feature>
<evidence type="ECO:0000256" key="5">
    <source>
        <dbReference type="ARBA" id="ARBA00022989"/>
    </source>
</evidence>
<dbReference type="PANTHER" id="PTHR34582">
    <property type="entry name" value="UPF0702 TRANSMEMBRANE PROTEIN YCAP"/>
    <property type="match status" value="1"/>
</dbReference>
<comment type="subcellular location">
    <subcellularLocation>
        <location evidence="1">Cell membrane</location>
        <topology evidence="1">Multi-pass membrane protein</topology>
    </subcellularLocation>
</comment>
<evidence type="ECO:0000256" key="8">
    <source>
        <dbReference type="SAM" id="Phobius"/>
    </source>
</evidence>
<dbReference type="RefSeq" id="WP_138184687.1">
    <property type="nucleotide sequence ID" value="NZ_LS992241.1"/>
</dbReference>
<reference evidence="11" key="1">
    <citation type="submission" date="2018-08" db="EMBL/GenBank/DDBJ databases">
        <authorList>
            <person name="Chevrot R."/>
        </authorList>
    </citation>
    <scope>NUCLEOTIDE SEQUENCE [LARGE SCALE GENOMIC DNA]</scope>
</reference>
<feature type="transmembrane region" description="Helical" evidence="8">
    <location>
        <begin position="6"/>
        <end position="25"/>
    </location>
</feature>
<dbReference type="InterPro" id="IPR023090">
    <property type="entry name" value="UPF0702_alpha/beta_dom_sf"/>
</dbReference>
<keyword evidence="3" id="KW-1003">Cell membrane</keyword>
<dbReference type="GO" id="GO:0005886">
    <property type="term" value="C:plasma membrane"/>
    <property type="evidence" value="ECO:0007669"/>
    <property type="project" value="UniProtKB-SubCell"/>
</dbReference>
<proteinExistence type="inferred from homology"/>
<evidence type="ECO:0000256" key="3">
    <source>
        <dbReference type="ARBA" id="ARBA00022475"/>
    </source>
</evidence>
<feature type="domain" description="YetF C-terminal" evidence="9">
    <location>
        <begin position="81"/>
        <end position="238"/>
    </location>
</feature>
<organism evidence="10 11">
    <name type="scientific">Paenibacillus alvei</name>
    <name type="common">Bacillus alvei</name>
    <dbReference type="NCBI Taxonomy" id="44250"/>
    <lineage>
        <taxon>Bacteria</taxon>
        <taxon>Bacillati</taxon>
        <taxon>Bacillota</taxon>
        <taxon>Bacilli</taxon>
        <taxon>Bacillales</taxon>
        <taxon>Paenibacillaceae</taxon>
        <taxon>Paenibacillus</taxon>
    </lineage>
</organism>
<evidence type="ECO:0000256" key="4">
    <source>
        <dbReference type="ARBA" id="ARBA00022692"/>
    </source>
</evidence>
<evidence type="ECO:0000313" key="10">
    <source>
        <dbReference type="EMBL" id="SYX82274.1"/>
    </source>
</evidence>
<dbReference type="PANTHER" id="PTHR34582:SF6">
    <property type="entry name" value="UPF0702 TRANSMEMBRANE PROTEIN YCAP"/>
    <property type="match status" value="1"/>
</dbReference>
<keyword evidence="6 8" id="KW-0472">Membrane</keyword>
<evidence type="ECO:0000259" key="9">
    <source>
        <dbReference type="Pfam" id="PF04239"/>
    </source>
</evidence>
<keyword evidence="5 8" id="KW-1133">Transmembrane helix</keyword>
<dbReference type="AlphaFoldDB" id="A0A383R6X3"/>
<feature type="transmembrane region" description="Helical" evidence="8">
    <location>
        <begin position="57"/>
        <end position="80"/>
    </location>
</feature>
<accession>A0A383R6X3</accession>